<organism evidence="2 3">
    <name type="scientific">Clostridium subterminale</name>
    <dbReference type="NCBI Taxonomy" id="1550"/>
    <lineage>
        <taxon>Bacteria</taxon>
        <taxon>Bacillati</taxon>
        <taxon>Bacillota</taxon>
        <taxon>Clostridia</taxon>
        <taxon>Eubacteriales</taxon>
        <taxon>Clostridiaceae</taxon>
        <taxon>Clostridium</taxon>
    </lineage>
</organism>
<evidence type="ECO:0000256" key="1">
    <source>
        <dbReference type="SAM" id="SignalP"/>
    </source>
</evidence>
<evidence type="ECO:0008006" key="4">
    <source>
        <dbReference type="Google" id="ProtNLM"/>
    </source>
</evidence>
<feature type="signal peptide" evidence="1">
    <location>
        <begin position="1"/>
        <end position="25"/>
    </location>
</feature>
<protein>
    <recommendedName>
        <fullName evidence="4">DUF4430 domain-containing protein</fullName>
    </recommendedName>
</protein>
<keyword evidence="1" id="KW-0732">Signal</keyword>
<dbReference type="Proteomes" id="UP001501047">
    <property type="component" value="Unassembled WGS sequence"/>
</dbReference>
<keyword evidence="3" id="KW-1185">Reference proteome</keyword>
<proteinExistence type="predicted"/>
<accession>A0ABN1KNF9</accession>
<evidence type="ECO:0000313" key="3">
    <source>
        <dbReference type="Proteomes" id="UP001501047"/>
    </source>
</evidence>
<feature type="chain" id="PRO_5047515785" description="DUF4430 domain-containing protein" evidence="1">
    <location>
        <begin position="26"/>
        <end position="204"/>
    </location>
</feature>
<dbReference type="RefSeq" id="WP_343825538.1">
    <property type="nucleotide sequence ID" value="NZ_BAAACI010000005.1"/>
</dbReference>
<reference evidence="2 3" key="1">
    <citation type="journal article" date="2019" name="Int. J. Syst. Evol. Microbiol.">
        <title>The Global Catalogue of Microorganisms (GCM) 10K type strain sequencing project: providing services to taxonomists for standard genome sequencing and annotation.</title>
        <authorList>
            <consortium name="The Broad Institute Genomics Platform"/>
            <consortium name="The Broad Institute Genome Sequencing Center for Infectious Disease"/>
            <person name="Wu L."/>
            <person name="Ma J."/>
        </authorList>
    </citation>
    <scope>NUCLEOTIDE SEQUENCE [LARGE SCALE GENOMIC DNA]</scope>
    <source>
        <strain evidence="2 3">JCM 1417</strain>
    </source>
</reference>
<evidence type="ECO:0000313" key="2">
    <source>
        <dbReference type="EMBL" id="GAA0771868.1"/>
    </source>
</evidence>
<name>A0ABN1KNF9_CLOSU</name>
<sequence length="204" mass="22742">MSKKMKKFFGFLLVLVMTLAISVNANINAFANANETVNVQIQMNGETYINETVKLNDLKSKLSSINSDHLYSTQPYTNYATEGIKTPTTADALIFAYNQYYMSQGATEVTPLLDSNYPNTEAAISYNWDLKPSAGKPGIYFLYFDRMTTVDKGTVQNPDGTHTWTGDTWTLYVNGVKSNLYSSNVSLTDGMTIIFDYGAVSETW</sequence>
<gene>
    <name evidence="2" type="ORF">GCM10008908_17020</name>
</gene>
<dbReference type="EMBL" id="BAAACI010000005">
    <property type="protein sequence ID" value="GAA0771868.1"/>
    <property type="molecule type" value="Genomic_DNA"/>
</dbReference>
<comment type="caution">
    <text evidence="2">The sequence shown here is derived from an EMBL/GenBank/DDBJ whole genome shotgun (WGS) entry which is preliminary data.</text>
</comment>